<organism evidence="1 2">
    <name type="scientific">Paramuricea clavata</name>
    <name type="common">Red gorgonian</name>
    <name type="synonym">Violescent sea-whip</name>
    <dbReference type="NCBI Taxonomy" id="317549"/>
    <lineage>
        <taxon>Eukaryota</taxon>
        <taxon>Metazoa</taxon>
        <taxon>Cnidaria</taxon>
        <taxon>Anthozoa</taxon>
        <taxon>Octocorallia</taxon>
        <taxon>Malacalcyonacea</taxon>
        <taxon>Plexauridae</taxon>
        <taxon>Paramuricea</taxon>
    </lineage>
</organism>
<dbReference type="AlphaFoldDB" id="A0A6S7GYF8"/>
<evidence type="ECO:0000313" key="1">
    <source>
        <dbReference type="EMBL" id="CAB3995339.1"/>
    </source>
</evidence>
<proteinExistence type="predicted"/>
<reference evidence="1" key="1">
    <citation type="submission" date="2020-04" db="EMBL/GenBank/DDBJ databases">
        <authorList>
            <person name="Alioto T."/>
            <person name="Alioto T."/>
            <person name="Gomez Garrido J."/>
        </authorList>
    </citation>
    <scope>NUCLEOTIDE SEQUENCE</scope>
    <source>
        <strain evidence="1">A484AB</strain>
    </source>
</reference>
<comment type="caution">
    <text evidence="1">The sequence shown here is derived from an EMBL/GenBank/DDBJ whole genome shotgun (WGS) entry which is preliminary data.</text>
</comment>
<evidence type="ECO:0000313" key="2">
    <source>
        <dbReference type="Proteomes" id="UP001152795"/>
    </source>
</evidence>
<dbReference type="Proteomes" id="UP001152795">
    <property type="component" value="Unassembled WGS sequence"/>
</dbReference>
<sequence>MDGLKRARIKRGAQRAQATKIWNEAELLINGETNEVNIEKLRVILATYDANETVSDLIKDEKGLETEIVEADDYLTELTKKRYTIEFFINQSTIHSNSLASPMATTTPQNGHVFPTQ</sequence>
<keyword evidence="2" id="KW-1185">Reference proteome</keyword>
<feature type="non-terminal residue" evidence="1">
    <location>
        <position position="117"/>
    </location>
</feature>
<dbReference type="OrthoDB" id="6153490at2759"/>
<gene>
    <name evidence="1" type="ORF">PACLA_8A049250</name>
</gene>
<name>A0A6S7GYF8_PARCT</name>
<accession>A0A6S7GYF8</accession>
<dbReference type="EMBL" id="CACRXK020002644">
    <property type="protein sequence ID" value="CAB3995339.1"/>
    <property type="molecule type" value="Genomic_DNA"/>
</dbReference>
<protein>
    <submittedName>
        <fullName evidence="1">Uncharacterized protein</fullName>
    </submittedName>
</protein>